<evidence type="ECO:0000256" key="1">
    <source>
        <dbReference type="SAM" id="SignalP"/>
    </source>
</evidence>
<evidence type="ECO:0000313" key="2">
    <source>
        <dbReference type="EMBL" id="KAA1011058.1"/>
    </source>
</evidence>
<proteinExistence type="predicted"/>
<dbReference type="RefSeq" id="WP_149671004.1">
    <property type="nucleotide sequence ID" value="NZ_VTUZ01000010.1"/>
</dbReference>
<organism evidence="2 3">
    <name type="scientific">Paraburkholderia panacisoli</name>
    <dbReference type="NCBI Taxonomy" id="2603818"/>
    <lineage>
        <taxon>Bacteria</taxon>
        <taxon>Pseudomonadati</taxon>
        <taxon>Pseudomonadota</taxon>
        <taxon>Betaproteobacteria</taxon>
        <taxon>Burkholderiales</taxon>
        <taxon>Burkholderiaceae</taxon>
        <taxon>Paraburkholderia</taxon>
    </lineage>
</organism>
<accession>A0A5B0H752</accession>
<feature type="chain" id="PRO_5022984311" evidence="1">
    <location>
        <begin position="23"/>
        <end position="172"/>
    </location>
</feature>
<feature type="signal peptide" evidence="1">
    <location>
        <begin position="1"/>
        <end position="22"/>
    </location>
</feature>
<keyword evidence="3" id="KW-1185">Reference proteome</keyword>
<dbReference type="AlphaFoldDB" id="A0A5B0H752"/>
<name>A0A5B0H752_9BURK</name>
<evidence type="ECO:0000313" key="3">
    <source>
        <dbReference type="Proteomes" id="UP000325273"/>
    </source>
</evidence>
<gene>
    <name evidence="2" type="ORF">FVF58_16825</name>
</gene>
<protein>
    <submittedName>
        <fullName evidence="2">Uncharacterized protein</fullName>
    </submittedName>
</protein>
<comment type="caution">
    <text evidence="2">The sequence shown here is derived from an EMBL/GenBank/DDBJ whole genome shotgun (WGS) entry which is preliminary data.</text>
</comment>
<dbReference type="Proteomes" id="UP000325273">
    <property type="component" value="Unassembled WGS sequence"/>
</dbReference>
<keyword evidence="1" id="KW-0732">Signal</keyword>
<dbReference type="EMBL" id="VTUZ01000010">
    <property type="protein sequence ID" value="KAA1011058.1"/>
    <property type="molecule type" value="Genomic_DNA"/>
</dbReference>
<reference evidence="2 3" key="1">
    <citation type="submission" date="2019-08" db="EMBL/GenBank/DDBJ databases">
        <title>Paraburkholderia sp. DCY113.</title>
        <authorList>
            <person name="Kang J."/>
        </authorList>
    </citation>
    <scope>NUCLEOTIDE SEQUENCE [LARGE SCALE GENOMIC DNA]</scope>
    <source>
        <strain evidence="2 3">DCY113</strain>
    </source>
</reference>
<sequence>MTCLNERVVCVVFFVQSGLAFAGGAAIDSPGTMTVANIAILPVEVVPPIPAPGSYLQRYEMEHSSNQGVPFYTQIENFYSVQLKHDFRFGAANTTPTPGAATQPASNVLRLSPSTAPQLSIVQSANATLTLGAGPQRRLSLTVDDWVFSATARIAVLHSHSTGATLFVRHGF</sequence>